<accession>A0A5B7E0Q7</accession>
<reference evidence="2 3" key="1">
    <citation type="submission" date="2019-05" db="EMBL/GenBank/DDBJ databases">
        <title>Another draft genome of Portunus trituberculatus and its Hox gene families provides insights of decapod evolution.</title>
        <authorList>
            <person name="Jeong J.-H."/>
            <person name="Song I."/>
            <person name="Kim S."/>
            <person name="Choi T."/>
            <person name="Kim D."/>
            <person name="Ryu S."/>
            <person name="Kim W."/>
        </authorList>
    </citation>
    <scope>NUCLEOTIDE SEQUENCE [LARGE SCALE GENOMIC DNA]</scope>
    <source>
        <tissue evidence="2">Muscle</tissue>
    </source>
</reference>
<dbReference type="EMBL" id="VSRR010001754">
    <property type="protein sequence ID" value="MPC27480.1"/>
    <property type="molecule type" value="Genomic_DNA"/>
</dbReference>
<evidence type="ECO:0000313" key="3">
    <source>
        <dbReference type="Proteomes" id="UP000324222"/>
    </source>
</evidence>
<evidence type="ECO:0000313" key="2">
    <source>
        <dbReference type="EMBL" id="MPC27480.1"/>
    </source>
</evidence>
<keyword evidence="3" id="KW-1185">Reference proteome</keyword>
<gene>
    <name evidence="2" type="ORF">E2C01_020650</name>
</gene>
<feature type="region of interest" description="Disordered" evidence="1">
    <location>
        <begin position="11"/>
        <end position="30"/>
    </location>
</feature>
<dbReference type="AlphaFoldDB" id="A0A5B7E0Q7"/>
<sequence>MSGLTLNLVASSGPMPASRPSEEVSRPSTNQVTKYTVTLDITVKPYLQTYQSNIMTTQCHAVIWILGDGGDEGKMADLCGCPPKLEYHHKGGIIHNLCPVMSIGTSKAPHEDEGEGT</sequence>
<evidence type="ECO:0000256" key="1">
    <source>
        <dbReference type="SAM" id="MobiDB-lite"/>
    </source>
</evidence>
<protein>
    <submittedName>
        <fullName evidence="2">Uncharacterized protein</fullName>
    </submittedName>
</protein>
<dbReference type="Proteomes" id="UP000324222">
    <property type="component" value="Unassembled WGS sequence"/>
</dbReference>
<comment type="caution">
    <text evidence="2">The sequence shown here is derived from an EMBL/GenBank/DDBJ whole genome shotgun (WGS) entry which is preliminary data.</text>
</comment>
<proteinExistence type="predicted"/>
<name>A0A5B7E0Q7_PORTR</name>
<organism evidence="2 3">
    <name type="scientific">Portunus trituberculatus</name>
    <name type="common">Swimming crab</name>
    <name type="synonym">Neptunus trituberculatus</name>
    <dbReference type="NCBI Taxonomy" id="210409"/>
    <lineage>
        <taxon>Eukaryota</taxon>
        <taxon>Metazoa</taxon>
        <taxon>Ecdysozoa</taxon>
        <taxon>Arthropoda</taxon>
        <taxon>Crustacea</taxon>
        <taxon>Multicrustacea</taxon>
        <taxon>Malacostraca</taxon>
        <taxon>Eumalacostraca</taxon>
        <taxon>Eucarida</taxon>
        <taxon>Decapoda</taxon>
        <taxon>Pleocyemata</taxon>
        <taxon>Brachyura</taxon>
        <taxon>Eubrachyura</taxon>
        <taxon>Portunoidea</taxon>
        <taxon>Portunidae</taxon>
        <taxon>Portuninae</taxon>
        <taxon>Portunus</taxon>
    </lineage>
</organism>